<accession>A0A9Q3L6J4</accession>
<feature type="compositionally biased region" description="Basic and acidic residues" evidence="1">
    <location>
        <begin position="7"/>
        <end position="16"/>
    </location>
</feature>
<comment type="caution">
    <text evidence="2">The sequence shown here is derived from an EMBL/GenBank/DDBJ whole genome shotgun (WGS) entry which is preliminary data.</text>
</comment>
<evidence type="ECO:0000313" key="2">
    <source>
        <dbReference type="EMBL" id="MBW0592811.1"/>
    </source>
</evidence>
<gene>
    <name evidence="2" type="ORF">O181_132526</name>
</gene>
<dbReference type="Proteomes" id="UP000765509">
    <property type="component" value="Unassembled WGS sequence"/>
</dbReference>
<evidence type="ECO:0000256" key="1">
    <source>
        <dbReference type="SAM" id="MobiDB-lite"/>
    </source>
</evidence>
<organism evidence="2 3">
    <name type="scientific">Austropuccinia psidii MF-1</name>
    <dbReference type="NCBI Taxonomy" id="1389203"/>
    <lineage>
        <taxon>Eukaryota</taxon>
        <taxon>Fungi</taxon>
        <taxon>Dikarya</taxon>
        <taxon>Basidiomycota</taxon>
        <taxon>Pucciniomycotina</taxon>
        <taxon>Pucciniomycetes</taxon>
        <taxon>Pucciniales</taxon>
        <taxon>Sphaerophragmiaceae</taxon>
        <taxon>Austropuccinia</taxon>
    </lineage>
</organism>
<feature type="compositionally biased region" description="Polar residues" evidence="1">
    <location>
        <begin position="45"/>
        <end position="56"/>
    </location>
</feature>
<proteinExistence type="predicted"/>
<evidence type="ECO:0000313" key="3">
    <source>
        <dbReference type="Proteomes" id="UP000765509"/>
    </source>
</evidence>
<dbReference type="AlphaFoldDB" id="A0A9Q3L6J4"/>
<sequence length="105" mass="12488">MAPPFLRDLEYPRNHPEIWQGRKRRGRKPPSGSNDQKGTYHKKTTSQNPMKNQIQPSATKRLERFRQSHSYASNTEIFVHMEYGKKNSPFQHLGKKFDQLVWKSY</sequence>
<feature type="region of interest" description="Disordered" evidence="1">
    <location>
        <begin position="1"/>
        <end position="56"/>
    </location>
</feature>
<reference evidence="2" key="1">
    <citation type="submission" date="2021-03" db="EMBL/GenBank/DDBJ databases">
        <title>Draft genome sequence of rust myrtle Austropuccinia psidii MF-1, a brazilian biotype.</title>
        <authorList>
            <person name="Quecine M.C."/>
            <person name="Pachon D.M.R."/>
            <person name="Bonatelli M.L."/>
            <person name="Correr F.H."/>
            <person name="Franceschini L.M."/>
            <person name="Leite T.F."/>
            <person name="Margarido G.R.A."/>
            <person name="Almeida C.A."/>
            <person name="Ferrarezi J.A."/>
            <person name="Labate C.A."/>
        </authorList>
    </citation>
    <scope>NUCLEOTIDE SEQUENCE</scope>
    <source>
        <strain evidence="2">MF-1</strain>
    </source>
</reference>
<dbReference type="EMBL" id="AVOT02150523">
    <property type="protein sequence ID" value="MBW0592811.1"/>
    <property type="molecule type" value="Genomic_DNA"/>
</dbReference>
<protein>
    <submittedName>
        <fullName evidence="2">Uncharacterized protein</fullName>
    </submittedName>
</protein>
<name>A0A9Q3L6J4_9BASI</name>
<keyword evidence="3" id="KW-1185">Reference proteome</keyword>